<dbReference type="InterPro" id="IPR039637">
    <property type="entry name" value="CNOT7/CNOT8/Pop2"/>
</dbReference>
<dbReference type="Gramene" id="TraesCAD_scaffold_005990_01G000100.1">
    <property type="protein sequence ID" value="TraesCAD_scaffold_005990_01G000100.1"/>
    <property type="gene ID" value="TraesCAD_scaffold_005990_01G000100"/>
</dbReference>
<organism evidence="1">
    <name type="scientific">Triticum aestivum</name>
    <name type="common">Wheat</name>
    <dbReference type="NCBI Taxonomy" id="4565"/>
    <lineage>
        <taxon>Eukaryota</taxon>
        <taxon>Viridiplantae</taxon>
        <taxon>Streptophyta</taxon>
        <taxon>Embryophyta</taxon>
        <taxon>Tracheophyta</taxon>
        <taxon>Spermatophyta</taxon>
        <taxon>Magnoliopsida</taxon>
        <taxon>Liliopsida</taxon>
        <taxon>Poales</taxon>
        <taxon>Poaceae</taxon>
        <taxon>BOP clade</taxon>
        <taxon>Pooideae</taxon>
        <taxon>Triticodae</taxon>
        <taxon>Triticeae</taxon>
        <taxon>Triticinae</taxon>
        <taxon>Triticum</taxon>
    </lineage>
</organism>
<dbReference type="Gramene" id="TraesPARA_EIv1.0_1013550.1">
    <property type="protein sequence ID" value="TraesPARA_EIv1.0_1013550.1.CDS1"/>
    <property type="gene ID" value="TraesPARA_EIv1.0_1013550"/>
</dbReference>
<dbReference type="Gramene" id="TraesJUL3B03G01602220.1">
    <property type="protein sequence ID" value="TraesJUL3B03G01602220.1.CDS1"/>
    <property type="gene ID" value="TraesJUL3B03G01602220"/>
</dbReference>
<dbReference type="SMR" id="A0A3B6FJD7"/>
<dbReference type="AlphaFoldDB" id="A0A3B6FJD7"/>
<dbReference type="GO" id="GO:0003676">
    <property type="term" value="F:nucleic acid binding"/>
    <property type="evidence" value="ECO:0007669"/>
    <property type="project" value="InterPro"/>
</dbReference>
<dbReference type="Gramene" id="TraesCS3B03G0345300.1">
    <property type="protein sequence ID" value="TraesCS3B03G0345300.1.CDS1"/>
    <property type="gene ID" value="TraesCS3B03G0345300"/>
</dbReference>
<evidence type="ECO:0000313" key="1">
    <source>
        <dbReference type="EnsemblPlants" id="TraesCS3B02G145000.1.cds1"/>
    </source>
</evidence>
<dbReference type="GO" id="GO:0000288">
    <property type="term" value="P:nuclear-transcribed mRNA catabolic process, deadenylation-dependent decay"/>
    <property type="evidence" value="ECO:0000318"/>
    <property type="project" value="GO_Central"/>
</dbReference>
<name>A0A3B6FJD7_WHEAT</name>
<dbReference type="GO" id="GO:0000932">
    <property type="term" value="C:P-body"/>
    <property type="evidence" value="ECO:0000318"/>
    <property type="project" value="GO_Central"/>
</dbReference>
<dbReference type="Gramene" id="TraesLAC3B03G01531020.1">
    <property type="protein sequence ID" value="TraesLAC3B03G01531020.1.CDS1"/>
    <property type="gene ID" value="TraesLAC3B03G01531020"/>
</dbReference>
<keyword evidence="2" id="KW-1185">Reference proteome</keyword>
<evidence type="ECO:0000313" key="2">
    <source>
        <dbReference type="Proteomes" id="UP000019116"/>
    </source>
</evidence>
<accession>A0A3B6FJD7</accession>
<dbReference type="Gramene" id="TraesARI3B03G01613470.1">
    <property type="protein sequence ID" value="TraesARI3B03G01613470.1.CDS1"/>
    <property type="gene ID" value="TraesARI3B03G01613470"/>
</dbReference>
<dbReference type="Gramene" id="TraesNOR3B03G01610590.1">
    <property type="protein sequence ID" value="TraesNOR3B03G01610590.1.CDS1"/>
    <property type="gene ID" value="TraesNOR3B03G01610590"/>
</dbReference>
<dbReference type="Gramene" id="TraesCLE_scaffold_021367_01G000100.1">
    <property type="protein sequence ID" value="TraesCLE_scaffold_021367_01G000100.1"/>
    <property type="gene ID" value="TraesCLE_scaffold_021367_01G000100"/>
</dbReference>
<dbReference type="EnsemblPlants" id="TraesCS3B02G145000.1">
    <property type="protein sequence ID" value="TraesCS3B02G145000.1.cds1"/>
    <property type="gene ID" value="TraesCS3B02G145000"/>
</dbReference>
<dbReference type="InterPro" id="IPR036397">
    <property type="entry name" value="RNaseH_sf"/>
</dbReference>
<dbReference type="Proteomes" id="UP000019116">
    <property type="component" value="Chromosome 3B"/>
</dbReference>
<dbReference type="OMA" id="VWRFHQG"/>
<dbReference type="Gramene" id="TraesLDM3B03G01589580.1">
    <property type="protein sequence ID" value="TraesLDM3B03G01589580.1.CDS1"/>
    <property type="gene ID" value="TraesLDM3B03G01589580"/>
</dbReference>
<dbReference type="OrthoDB" id="690955at2759"/>
<dbReference type="Gramene" id="TraesSTA3B03G01581140.1">
    <property type="protein sequence ID" value="TraesSTA3B03G01581140.1.CDS1"/>
    <property type="gene ID" value="TraesSTA3B03G01581140"/>
</dbReference>
<dbReference type="SUPFAM" id="SSF53098">
    <property type="entry name" value="Ribonuclease H-like"/>
    <property type="match status" value="1"/>
</dbReference>
<sequence length="266" mass="29825">MSHGESSGGGRTVRVVDVWAQNEAAELARIRGLARGFRVAAVATSIELPPGPSPTRTLDDSYEAVRAAVDGVRSVQLGLALLSFDGDLPPAGRVWRFHLGEGRGEASPRRFCEALWSYTRATMPDCVCATRDGAADVAYLLRHLDGGLPPRREAFLRRCNVFFPQLYDLRVLAEWRAVEDGDPPLAAATGDAFHRFLELVREWRPTGWPYGYNAFLYGLGAADDDPLLHYKRISAEYDESRRRLKEHLLQYHDEEYVVQRLLPVIM</sequence>
<dbReference type="Gene3D" id="3.30.420.10">
    <property type="entry name" value="Ribonuclease H-like superfamily/Ribonuclease H"/>
    <property type="match status" value="2"/>
</dbReference>
<proteinExistence type="predicted"/>
<dbReference type="Gramene" id="TraesSYM3B03G01611730.1">
    <property type="protein sequence ID" value="TraesSYM3B03G01611730.1.CDS1"/>
    <property type="gene ID" value="TraesSYM3B03G01611730"/>
</dbReference>
<dbReference type="Gramene" id="TraesROB_scaffold_017767_01G000100.1">
    <property type="protein sequence ID" value="TraesROB_scaffold_017767_01G000100.1"/>
    <property type="gene ID" value="TraesROB_scaffold_017767_01G000100"/>
</dbReference>
<dbReference type="Gramene" id="TraesWEE_scaffold_009282_01G000100.1">
    <property type="protein sequence ID" value="TraesWEE_scaffold_009282_01G000100.1"/>
    <property type="gene ID" value="TraesWEE_scaffold_009282_01G000100"/>
</dbReference>
<dbReference type="Gramene" id="TraesCS3B02G145000.1">
    <property type="protein sequence ID" value="TraesCS3B02G145000.1.cds1"/>
    <property type="gene ID" value="TraesCS3B02G145000"/>
</dbReference>
<dbReference type="GO" id="GO:0004535">
    <property type="term" value="F:poly(A)-specific ribonuclease activity"/>
    <property type="evidence" value="ECO:0000318"/>
    <property type="project" value="GO_Central"/>
</dbReference>
<dbReference type="STRING" id="4565.A0A3B6FJD7"/>
<dbReference type="Gramene" id="TraesMAC3B03G01588980.1">
    <property type="protein sequence ID" value="TraesMAC3B03G01588980.1.CDS1"/>
    <property type="gene ID" value="TraesMAC3B03G01588980"/>
</dbReference>
<dbReference type="InterPro" id="IPR012337">
    <property type="entry name" value="RNaseH-like_sf"/>
</dbReference>
<reference evidence="1" key="2">
    <citation type="submission" date="2018-10" db="UniProtKB">
        <authorList>
            <consortium name="EnsemblPlants"/>
        </authorList>
    </citation>
    <scope>IDENTIFICATION</scope>
</reference>
<reference evidence="1" key="1">
    <citation type="submission" date="2018-08" db="EMBL/GenBank/DDBJ databases">
        <authorList>
            <person name="Rossello M."/>
        </authorList>
    </citation>
    <scope>NUCLEOTIDE SEQUENCE [LARGE SCALE GENOMIC DNA]</scope>
    <source>
        <strain evidence="1">cv. Chinese Spring</strain>
    </source>
</reference>
<dbReference type="GO" id="GO:0030015">
    <property type="term" value="C:CCR4-NOT core complex"/>
    <property type="evidence" value="ECO:0000318"/>
    <property type="project" value="GO_Central"/>
</dbReference>
<protein>
    <submittedName>
        <fullName evidence="1">Uncharacterized protein</fullName>
    </submittedName>
</protein>
<dbReference type="PANTHER" id="PTHR10797">
    <property type="entry name" value="CCR4-NOT TRANSCRIPTION COMPLEX SUBUNIT"/>
    <property type="match status" value="1"/>
</dbReference>
<dbReference type="Gramene" id="TraesJAG3B03G01598330.1">
    <property type="protein sequence ID" value="TraesJAG3B03G01598330.1.CDS1"/>
    <property type="gene ID" value="TraesJAG3B03G01598330"/>
</dbReference>